<feature type="compositionally biased region" description="Polar residues" evidence="1">
    <location>
        <begin position="711"/>
        <end position="759"/>
    </location>
</feature>
<feature type="compositionally biased region" description="Basic and acidic residues" evidence="1">
    <location>
        <begin position="72"/>
        <end position="100"/>
    </location>
</feature>
<accession>A0A853AHJ6</accession>
<feature type="compositionally biased region" description="Basic and acidic residues" evidence="1">
    <location>
        <begin position="108"/>
        <end position="120"/>
    </location>
</feature>
<feature type="compositionally biased region" description="Basic and acidic residues" evidence="1">
    <location>
        <begin position="375"/>
        <end position="396"/>
    </location>
</feature>
<dbReference type="SUPFAM" id="SSF140453">
    <property type="entry name" value="EsxAB dimer-like"/>
    <property type="match status" value="1"/>
</dbReference>
<feature type="compositionally biased region" description="Low complexity" evidence="1">
    <location>
        <begin position="682"/>
        <end position="710"/>
    </location>
</feature>
<feature type="compositionally biased region" description="Gly residues" evidence="1">
    <location>
        <begin position="404"/>
        <end position="430"/>
    </location>
</feature>
<feature type="compositionally biased region" description="Low complexity" evidence="1">
    <location>
        <begin position="785"/>
        <end position="795"/>
    </location>
</feature>
<feature type="region of interest" description="Disordered" evidence="1">
    <location>
        <begin position="72"/>
        <end position="131"/>
    </location>
</feature>
<comment type="caution">
    <text evidence="2">The sequence shown here is derived from an EMBL/GenBank/DDBJ whole genome shotgun (WGS) entry which is preliminary data.</text>
</comment>
<feature type="compositionally biased region" description="Pro residues" evidence="1">
    <location>
        <begin position="443"/>
        <end position="452"/>
    </location>
</feature>
<evidence type="ECO:0000256" key="1">
    <source>
        <dbReference type="SAM" id="MobiDB-lite"/>
    </source>
</evidence>
<dbReference type="RefSeq" id="WP_179718476.1">
    <property type="nucleotide sequence ID" value="NZ_BAABFH010000001.1"/>
</dbReference>
<evidence type="ECO:0000313" key="2">
    <source>
        <dbReference type="EMBL" id="NYI82579.1"/>
    </source>
</evidence>
<proteinExistence type="predicted"/>
<feature type="compositionally biased region" description="Pro residues" evidence="1">
    <location>
        <begin position="516"/>
        <end position="528"/>
    </location>
</feature>
<feature type="compositionally biased region" description="Gly residues" evidence="1">
    <location>
        <begin position="796"/>
        <end position="818"/>
    </location>
</feature>
<organism evidence="2 3">
    <name type="scientific">Saccharopolyspora hordei</name>
    <dbReference type="NCBI Taxonomy" id="1838"/>
    <lineage>
        <taxon>Bacteria</taxon>
        <taxon>Bacillati</taxon>
        <taxon>Actinomycetota</taxon>
        <taxon>Actinomycetes</taxon>
        <taxon>Pseudonocardiales</taxon>
        <taxon>Pseudonocardiaceae</taxon>
        <taxon>Saccharopolyspora</taxon>
    </lineage>
</organism>
<protein>
    <submittedName>
        <fullName evidence="2">Uncharacterized protein YukE</fullName>
    </submittedName>
</protein>
<dbReference type="Proteomes" id="UP000587002">
    <property type="component" value="Unassembled WGS sequence"/>
</dbReference>
<gene>
    <name evidence="2" type="ORF">HNR68_001209</name>
</gene>
<name>A0A853AHJ6_9PSEU</name>
<feature type="compositionally biased region" description="Pro residues" evidence="1">
    <location>
        <begin position="643"/>
        <end position="663"/>
    </location>
</feature>
<evidence type="ECO:0000313" key="3">
    <source>
        <dbReference type="Proteomes" id="UP000587002"/>
    </source>
</evidence>
<dbReference type="AlphaFoldDB" id="A0A853AHJ6"/>
<sequence>MADEKPLPSWEEVKKLLDDPAVPDDQKRNLALAYAAEDDFAFLGVRDEVEPYLEKYDDGYWRVKGESWSVGDRDQNLRDRFDEAKKSADAAAEARRKQDEAVENGKGTLEDSKRKAENGDHGGAGAKSADELLDAGKPGMKFFDTWIPLYEKIEGYYENRDKVPSLDEVKKRYNEQRGLNFDKFAKNIEDLNAAEKGMRDSVQTMSDKLSSLWKSWTGAASQASQDFYSSKFHPTAQERVITTVSDAASMTQDTVKAVAEMIRGKAEAVLGYNEQVYEIAGKAKSEWEITVQVGNGTDDDMVLKQACSIWDVPIEEDCGDLTDEVKDQIEKKCREVTRSAFCDKGVEAVCEAFTKLCDDTKEKIDEAWKKLNEELGKAEENPFKNPGGKDDGDKPGGEQPRGQQDGGNGTGGGGGTPGGGGGTPGGGGGIPKPPEAPEMPDVPEAPEPPEMPTPGEGGAGAGEREKVTLGEGENAVSVGAPGPDGKTTVELVGPDGQPKTYEVDFGGQGGLGQPVPGQPGVPGQPIPGAPGGAQTMPAPGEMPPGMGSPGQGGQGPIPVQPGEDGKAVIREGDRTITLERTPTGEIKVSVDNGGGQPPLNQTIDFGNEQPNPPFGGPEVVQPAGFGEPVRPEPVVPEAAVGTPPPVGTEMPPPDMSSPLPPPDAGAGSAMPTFDGGPAVADGVTTMPAAGGPAPAMVDPNAPAATTPQAAGLSSFTPVGEGVQNSFGSASGQLFDSGSGQPGAQTGSTGLSSFGASNPPSDGAQPQGATGLSSFGGEPGHGQPSGQQGTQNPNAAAGGGGMMGGGMMGAMGGAHGAQQGGDQERTNASPWRTQGQLFDDGVEASNVRFQSVLGQDRDR</sequence>
<keyword evidence="3" id="KW-1185">Reference proteome</keyword>
<feature type="region of interest" description="Disordered" evidence="1">
    <location>
        <begin position="643"/>
        <end position="841"/>
    </location>
</feature>
<dbReference type="EMBL" id="JACCFJ010000001">
    <property type="protein sequence ID" value="NYI82579.1"/>
    <property type="molecule type" value="Genomic_DNA"/>
</dbReference>
<feature type="compositionally biased region" description="Polar residues" evidence="1">
    <location>
        <begin position="825"/>
        <end position="835"/>
    </location>
</feature>
<reference evidence="2 3" key="1">
    <citation type="submission" date="2020-07" db="EMBL/GenBank/DDBJ databases">
        <title>Sequencing the genomes of 1000 actinobacteria strains.</title>
        <authorList>
            <person name="Klenk H.-P."/>
        </authorList>
    </citation>
    <scope>NUCLEOTIDE SEQUENCE [LARGE SCALE GENOMIC DNA]</scope>
    <source>
        <strain evidence="2 3">DSM 44065</strain>
    </source>
</reference>
<dbReference type="InterPro" id="IPR036689">
    <property type="entry name" value="ESAT-6-like_sf"/>
</dbReference>
<feature type="region of interest" description="Disordered" evidence="1">
    <location>
        <begin position="375"/>
        <end position="532"/>
    </location>
</feature>